<dbReference type="PROSITE" id="PS50858">
    <property type="entry name" value="BSD"/>
    <property type="match status" value="1"/>
</dbReference>
<evidence type="ECO:0000259" key="2">
    <source>
        <dbReference type="PROSITE" id="PS50858"/>
    </source>
</evidence>
<feature type="compositionally biased region" description="Polar residues" evidence="1">
    <location>
        <begin position="812"/>
        <end position="823"/>
    </location>
</feature>
<reference evidence="3 4" key="1">
    <citation type="journal article" date="2017" name="Int. J. Parasitol.">
        <title>The genome of the protozoan parasite Cystoisospora suis and a reverse vaccinology approach to identify vaccine candidates.</title>
        <authorList>
            <person name="Palmieri N."/>
            <person name="Shrestha A."/>
            <person name="Ruttkowski B."/>
            <person name="Beck T."/>
            <person name="Vogl C."/>
            <person name="Tomley F."/>
            <person name="Blake D.P."/>
            <person name="Joachim A."/>
        </authorList>
    </citation>
    <scope>NUCLEOTIDE SEQUENCE [LARGE SCALE GENOMIC DNA]</scope>
    <source>
        <strain evidence="3 4">Wien I</strain>
    </source>
</reference>
<feature type="compositionally biased region" description="Low complexity" evidence="1">
    <location>
        <begin position="338"/>
        <end position="353"/>
    </location>
</feature>
<feature type="region of interest" description="Disordered" evidence="1">
    <location>
        <begin position="661"/>
        <end position="692"/>
    </location>
</feature>
<comment type="caution">
    <text evidence="3">The sequence shown here is derived from an EMBL/GenBank/DDBJ whole genome shotgun (WGS) entry which is preliminary data.</text>
</comment>
<feature type="compositionally biased region" description="Basic and acidic residues" evidence="1">
    <location>
        <begin position="404"/>
        <end position="416"/>
    </location>
</feature>
<feature type="region of interest" description="Disordered" evidence="1">
    <location>
        <begin position="56"/>
        <end position="81"/>
    </location>
</feature>
<feature type="compositionally biased region" description="Basic and acidic residues" evidence="1">
    <location>
        <begin position="526"/>
        <end position="536"/>
    </location>
</feature>
<name>A0A2C6KSB1_9APIC</name>
<feature type="compositionally biased region" description="Basic and acidic residues" evidence="1">
    <location>
        <begin position="930"/>
        <end position="942"/>
    </location>
</feature>
<dbReference type="GO" id="GO:0000439">
    <property type="term" value="C:transcription factor TFIIH core complex"/>
    <property type="evidence" value="ECO:0007669"/>
    <property type="project" value="InterPro"/>
</dbReference>
<dbReference type="Proteomes" id="UP000221165">
    <property type="component" value="Unassembled WGS sequence"/>
</dbReference>
<feature type="compositionally biased region" description="Basic and acidic residues" evidence="1">
    <location>
        <begin position="447"/>
        <end position="461"/>
    </location>
</feature>
<dbReference type="PANTHER" id="PTHR12856">
    <property type="entry name" value="TRANSCRIPTION INITIATION FACTOR IIH-RELATED"/>
    <property type="match status" value="1"/>
</dbReference>
<dbReference type="GO" id="GO:0006289">
    <property type="term" value="P:nucleotide-excision repair"/>
    <property type="evidence" value="ECO:0007669"/>
    <property type="project" value="InterPro"/>
</dbReference>
<protein>
    <recommendedName>
        <fullName evidence="2">BSD domain-containing protein</fullName>
    </recommendedName>
</protein>
<feature type="compositionally biased region" description="Basic and acidic residues" evidence="1">
    <location>
        <begin position="354"/>
        <end position="376"/>
    </location>
</feature>
<feature type="compositionally biased region" description="Low complexity" evidence="1">
    <location>
        <begin position="662"/>
        <end position="679"/>
    </location>
</feature>
<dbReference type="VEuPathDB" id="ToxoDB:CSUI_006947"/>
<dbReference type="AlphaFoldDB" id="A0A2C6KSB1"/>
<gene>
    <name evidence="3" type="ORF">CSUI_006947</name>
</gene>
<evidence type="ECO:0000313" key="4">
    <source>
        <dbReference type="Proteomes" id="UP000221165"/>
    </source>
</evidence>
<feature type="region of interest" description="Disordered" evidence="1">
    <location>
        <begin position="241"/>
        <end position="461"/>
    </location>
</feature>
<evidence type="ECO:0000256" key="1">
    <source>
        <dbReference type="SAM" id="MobiDB-lite"/>
    </source>
</evidence>
<feature type="compositionally biased region" description="Basic and acidic residues" evidence="1">
    <location>
        <begin position="425"/>
        <end position="434"/>
    </location>
</feature>
<feature type="compositionally biased region" description="Low complexity" evidence="1">
    <location>
        <begin position="436"/>
        <end position="446"/>
    </location>
</feature>
<dbReference type="InterPro" id="IPR005607">
    <property type="entry name" value="BSD_dom"/>
</dbReference>
<dbReference type="RefSeq" id="XP_067920934.1">
    <property type="nucleotide sequence ID" value="XM_068067097.1"/>
</dbReference>
<feature type="compositionally biased region" description="Polar residues" evidence="1">
    <location>
        <begin position="384"/>
        <end position="400"/>
    </location>
</feature>
<accession>A0A2C6KSB1</accession>
<feature type="domain" description="BSD" evidence="2">
    <location>
        <begin position="598"/>
        <end position="651"/>
    </location>
</feature>
<dbReference type="GO" id="GO:0006351">
    <property type="term" value="P:DNA-templated transcription"/>
    <property type="evidence" value="ECO:0007669"/>
    <property type="project" value="InterPro"/>
</dbReference>
<feature type="compositionally biased region" description="Polar residues" evidence="1">
    <location>
        <begin position="259"/>
        <end position="273"/>
    </location>
</feature>
<dbReference type="InterPro" id="IPR027079">
    <property type="entry name" value="Tfb1/GTF2H1"/>
</dbReference>
<feature type="compositionally biased region" description="Low complexity" evidence="1">
    <location>
        <begin position="916"/>
        <end position="926"/>
    </location>
</feature>
<dbReference type="OrthoDB" id="360521at2759"/>
<feature type="compositionally biased region" description="Polar residues" evidence="1">
    <location>
        <begin position="511"/>
        <end position="525"/>
    </location>
</feature>
<dbReference type="GeneID" id="94430308"/>
<feature type="compositionally biased region" description="Acidic residues" evidence="1">
    <location>
        <begin position="490"/>
        <end position="510"/>
    </location>
</feature>
<feature type="region of interest" description="Disordered" evidence="1">
    <location>
        <begin position="488"/>
        <end position="547"/>
    </location>
</feature>
<sequence length="1117" mass="122088">MDDFATEEESSSSSLSLYLGELENSFQPVNLTGIGRGILFLTSRILCFLTPSSSSISKDAAHTETGEREEETEEKKKEGDETGEVYDLRFLLWLHHWTSTERSKKTAKARLTYSNPPTEPSLPGVCTAVLDFGTDRSMMDSACSLLQQLHGNLLRSSSSSSSQLSHPASLPRLHLLSTLREAESGQGDTILSDFLNSLKTALQLPLSSSIHFSSSLPSSHHLLLPATSSFLSSLNEGRSPSFLLSDATPEKDRQPGLAASQQVDSSPRASLTPSLRPPAQGIAGHSSIGSSQDDRSVRQGRPNSSSSSSAGLSEIRDASSAPGGGQGDLGGKEKGPLSSFSASQIQSVSSSLQDARKRSRETTGGEEQRLPSDKKSTAVMMNILSESSRAGSFPPSSQQGKVMRSHETSSSHRGRETSGVLTPRESLDSRKKDGASPPRLVSPPRVSLRDLERKEKQRERRELRELRRSLLNTNLSLRNLYTFLVRDPAEESEGDDGDLDEEDGGGEGEESASTRNNSAQGALNRQDSKRESERNLKAKSSAAGGRRGKVLTPDEFWKLHETELLAHRMQPTPEAPASSFLLRPPQFEVVGGTAGSSDQTSLLVNCNGQMLEAILDEDPRIRRVYGQLVLTGQMTREKFFERLFQSNYFQEFLGLLPPAMRSGSNSASHTSSNSDDSGSLINLPHTSIPPLLTPRPQEVLNLVSPSEDLISTEASRVTGFGIADGFNSFSGDLSSYPSKHLVGSSPSSIAASLSSGAPLPASRGPLRSRLLERFNRQSLRLLLQQMLPPSAADVVSSSVASKRSQAREDSTNRPPSAVTTSEETSMIIEQLHLMAEKEKEIARTEFDRKHKDALKVRQIEKVDAPLSSFKELKLREDLRLNDLEAVEPLHLPQLEVGRRQLYAAGSRGLLNNKQQSSPSSSTAVSSPEQEMSRELSERRNEEDIVETWVKECASQVEGGNKTITPDSSIYETGRYMFVFNTKLCQSEKAAQVAALEYDPLTVNAVRTQQLRVTELLQHFYTSTLPDEAKRTRIIQALEATKYELERTQESTFGPYTGAATKALCMPLFDQINAAKTHHNKLRKLLADLRAQRKSHHMRQFAAAAGAPPNVSKPVANA</sequence>
<feature type="region of interest" description="Disordered" evidence="1">
    <location>
        <begin position="794"/>
        <end position="823"/>
    </location>
</feature>
<keyword evidence="4" id="KW-1185">Reference proteome</keyword>
<dbReference type="EMBL" id="MIGC01003581">
    <property type="protein sequence ID" value="PHJ19232.1"/>
    <property type="molecule type" value="Genomic_DNA"/>
</dbReference>
<evidence type="ECO:0000313" key="3">
    <source>
        <dbReference type="EMBL" id="PHJ19232.1"/>
    </source>
</evidence>
<proteinExistence type="predicted"/>
<feature type="region of interest" description="Disordered" evidence="1">
    <location>
        <begin position="908"/>
        <end position="942"/>
    </location>
</feature>
<organism evidence="3 4">
    <name type="scientific">Cystoisospora suis</name>
    <dbReference type="NCBI Taxonomy" id="483139"/>
    <lineage>
        <taxon>Eukaryota</taxon>
        <taxon>Sar</taxon>
        <taxon>Alveolata</taxon>
        <taxon>Apicomplexa</taxon>
        <taxon>Conoidasida</taxon>
        <taxon>Coccidia</taxon>
        <taxon>Eucoccidiorida</taxon>
        <taxon>Eimeriorina</taxon>
        <taxon>Sarcocystidae</taxon>
        <taxon>Cystoisospora</taxon>
    </lineage>
</organism>